<dbReference type="SUPFAM" id="SSF81383">
    <property type="entry name" value="F-box domain"/>
    <property type="match status" value="1"/>
</dbReference>
<accession>A0A2G5EQG4</accession>
<dbReference type="InParanoid" id="A0A2G5EQG4"/>
<organism evidence="2 3">
    <name type="scientific">Aquilegia coerulea</name>
    <name type="common">Rocky mountain columbine</name>
    <dbReference type="NCBI Taxonomy" id="218851"/>
    <lineage>
        <taxon>Eukaryota</taxon>
        <taxon>Viridiplantae</taxon>
        <taxon>Streptophyta</taxon>
        <taxon>Embryophyta</taxon>
        <taxon>Tracheophyta</taxon>
        <taxon>Spermatophyta</taxon>
        <taxon>Magnoliopsida</taxon>
        <taxon>Ranunculales</taxon>
        <taxon>Ranunculaceae</taxon>
        <taxon>Thalictroideae</taxon>
        <taxon>Aquilegia</taxon>
    </lineage>
</organism>
<sequence length="139" mass="16513">MESKKKLCSWNGDDSNKSIENPDKLSSLPEPILHHILSFLDMKHVVQTSILSTRWRYLWVSLPFLSFDHAVFLRCLESCSPIYPYKKFVDFVDQVLFHRNNSIIQKFKLKDDCCFPTHMDSWIRVAVWRNVEQIHLQLC</sequence>
<dbReference type="InterPro" id="IPR036047">
    <property type="entry name" value="F-box-like_dom_sf"/>
</dbReference>
<dbReference type="InterPro" id="IPR001810">
    <property type="entry name" value="F-box_dom"/>
</dbReference>
<dbReference type="InterPro" id="IPR053781">
    <property type="entry name" value="F-box_AtFBL13-like"/>
</dbReference>
<evidence type="ECO:0000259" key="1">
    <source>
        <dbReference type="PROSITE" id="PS50181"/>
    </source>
</evidence>
<reference evidence="2 3" key="1">
    <citation type="submission" date="2017-09" db="EMBL/GenBank/DDBJ databases">
        <title>WGS assembly of Aquilegia coerulea Goldsmith.</title>
        <authorList>
            <person name="Hodges S."/>
            <person name="Kramer E."/>
            <person name="Nordborg M."/>
            <person name="Tomkins J."/>
            <person name="Borevitz J."/>
            <person name="Derieg N."/>
            <person name="Yan J."/>
            <person name="Mihaltcheva S."/>
            <person name="Hayes R.D."/>
            <person name="Rokhsar D."/>
        </authorList>
    </citation>
    <scope>NUCLEOTIDE SEQUENCE [LARGE SCALE GENOMIC DNA]</scope>
    <source>
        <strain evidence="3">cv. Goldsmith</strain>
    </source>
</reference>
<dbReference type="CDD" id="cd22160">
    <property type="entry name" value="F-box_AtFBL13-like"/>
    <property type="match status" value="1"/>
</dbReference>
<dbReference type="Pfam" id="PF00646">
    <property type="entry name" value="F-box"/>
    <property type="match status" value="1"/>
</dbReference>
<dbReference type="PANTHER" id="PTHR31293:SF12">
    <property type="entry name" value="RNI-LIKE SUPERFAMILY PROTEIN"/>
    <property type="match status" value="1"/>
</dbReference>
<dbReference type="EMBL" id="KZ305022">
    <property type="protein sequence ID" value="PIA57988.1"/>
    <property type="molecule type" value="Genomic_DNA"/>
</dbReference>
<gene>
    <name evidence="2" type="ORF">AQUCO_00500132v1</name>
</gene>
<evidence type="ECO:0000313" key="2">
    <source>
        <dbReference type="EMBL" id="PIA57988.1"/>
    </source>
</evidence>
<protein>
    <recommendedName>
        <fullName evidence="1">F-box domain-containing protein</fullName>
    </recommendedName>
</protein>
<dbReference type="PROSITE" id="PS50181">
    <property type="entry name" value="FBOX"/>
    <property type="match status" value="1"/>
</dbReference>
<dbReference type="Proteomes" id="UP000230069">
    <property type="component" value="Unassembled WGS sequence"/>
</dbReference>
<dbReference type="InterPro" id="IPR055294">
    <property type="entry name" value="FBL60-like"/>
</dbReference>
<keyword evidence="3" id="KW-1185">Reference proteome</keyword>
<proteinExistence type="predicted"/>
<evidence type="ECO:0000313" key="3">
    <source>
        <dbReference type="Proteomes" id="UP000230069"/>
    </source>
</evidence>
<dbReference type="STRING" id="218851.A0A2G5EQG4"/>
<dbReference type="AlphaFoldDB" id="A0A2G5EQG4"/>
<feature type="domain" description="F-box" evidence="1">
    <location>
        <begin position="22"/>
        <end position="58"/>
    </location>
</feature>
<name>A0A2G5EQG4_AQUCA</name>
<dbReference type="Gene3D" id="1.20.1280.50">
    <property type="match status" value="1"/>
</dbReference>
<dbReference type="OrthoDB" id="612216at2759"/>
<dbReference type="PANTHER" id="PTHR31293">
    <property type="entry name" value="RNI-LIKE SUPERFAMILY PROTEIN"/>
    <property type="match status" value="1"/>
</dbReference>